<gene>
    <name evidence="2" type="ORF">PHYBLDRAFT_179002</name>
</gene>
<dbReference type="InParanoid" id="A0A167Q6T6"/>
<dbReference type="GO" id="GO:0006260">
    <property type="term" value="P:DNA replication"/>
    <property type="evidence" value="ECO:0007669"/>
    <property type="project" value="InterPro"/>
</dbReference>
<dbReference type="PANTHER" id="PTHR12873:SF0">
    <property type="entry name" value="TWINKLE MTDNA HELICASE"/>
    <property type="match status" value="1"/>
</dbReference>
<dbReference type="RefSeq" id="XP_018297214.1">
    <property type="nucleotide sequence ID" value="XM_018438076.1"/>
</dbReference>
<dbReference type="PROSITE" id="PS51199">
    <property type="entry name" value="SF4_HELICASE"/>
    <property type="match status" value="1"/>
</dbReference>
<sequence>MSRLILQSKPLFRSLVRLPTGRYTKIRPTYAFSTTTSWKGNNTTRQVTGECAHTTPNDPGLKKRKADMIEFLYQNHQRPVPTGKKDIVLTNCPHCIKIRKNSFAAYLDLAKSTYNCKTCGTRGSWQEYTRTLKKKLTSNQTEPQLISASNVFGSHHSQFSRPIEQVEAYPERLAQDTDVLEWLHTTYKIKPEVLRTYGVGLANYVDPDTRLREIQENKEVQESLCLTFPQTTLTYNPEAPEDESSPEGTFKLDTIRIKASSLDTPSETLAYDPPVPNRSISAGLFGYKTVTFESDSVIITRRELDAMAIFQETGIPSVSLPSSNYQLEESVLPLLERFSKLYVWLDDDVDGQLAADRFANKLGDSRCMIVSTRINSPHGPVNAHGALLEGEDLRSILGSARQIKHDEIMDFSDLREEVYSEIMNPEQTRGVQSKDLPGWNSLLKGHRSGELTILTGPTGSGKTTIISQLSLDYCQSGVPTLWGSFEILNKRLAKRMLYQYSGKDLSTAPQEIDAWANKFEQLPLYFLKFFSSTAIKDVLKACSHAVYAHDVRHIILDNLQFMLSQQGRSSLDRWELQDEAIAELRRFATQQDVHITLVVHPRKDIGEQLDINSVFGSAKVTQEADNVVIIQKPLKADGYRTLDVKKNRYDGTLGAMPYVFMKDSLKIRCLNDKETAKPKRISKPRYPKSTYPSAVNRADHAEYPLSTEEIAGQIY</sequence>
<dbReference type="InterPro" id="IPR034154">
    <property type="entry name" value="TOPRIM_DnaG/twinkle"/>
</dbReference>
<dbReference type="InterPro" id="IPR027032">
    <property type="entry name" value="Twinkle-like"/>
</dbReference>
<protein>
    <recommendedName>
        <fullName evidence="1">SF4 helicase domain-containing protein</fullName>
    </recommendedName>
</protein>
<evidence type="ECO:0000259" key="1">
    <source>
        <dbReference type="PROSITE" id="PS51199"/>
    </source>
</evidence>
<dbReference type="Gene3D" id="3.40.50.300">
    <property type="entry name" value="P-loop containing nucleotide triphosphate hydrolases"/>
    <property type="match status" value="1"/>
</dbReference>
<reference evidence="3" key="1">
    <citation type="submission" date="2015-06" db="EMBL/GenBank/DDBJ databases">
        <title>Expansion of signal transduction pathways in fungi by whole-genome duplication.</title>
        <authorList>
            <consortium name="DOE Joint Genome Institute"/>
            <person name="Corrochano L.M."/>
            <person name="Kuo A."/>
            <person name="Marcet-Houben M."/>
            <person name="Polaino S."/>
            <person name="Salamov A."/>
            <person name="Villalobos J.M."/>
            <person name="Alvarez M.I."/>
            <person name="Avalos J."/>
            <person name="Benito E.P."/>
            <person name="Benoit I."/>
            <person name="Burger G."/>
            <person name="Camino L.P."/>
            <person name="Canovas D."/>
            <person name="Cerda-Olmedo E."/>
            <person name="Cheng J.-F."/>
            <person name="Dominguez A."/>
            <person name="Elias M."/>
            <person name="Eslava A.P."/>
            <person name="Glaser F."/>
            <person name="Grimwood J."/>
            <person name="Gutierrez G."/>
            <person name="Heitman J."/>
            <person name="Henrissat B."/>
            <person name="Iturriaga E.A."/>
            <person name="Lang B.F."/>
            <person name="Lavin J.L."/>
            <person name="Lee S."/>
            <person name="Li W."/>
            <person name="Lindquist E."/>
            <person name="Lopez-Garcia S."/>
            <person name="Luque E.M."/>
            <person name="Marcos A.T."/>
            <person name="Martin J."/>
            <person name="McCluskey K."/>
            <person name="Medina H.R."/>
            <person name="Miralles-Duran A."/>
            <person name="Miyazaki A."/>
            <person name="Munoz-Torres E."/>
            <person name="Oguiza J.A."/>
            <person name="Ohm R."/>
            <person name="Olmedo M."/>
            <person name="Orejas M."/>
            <person name="Ortiz-Castellanos L."/>
            <person name="Pisabarro A.G."/>
            <person name="Rodriguez-Romero J."/>
            <person name="Ruiz-Herrera J."/>
            <person name="Ruiz-Vazquez R."/>
            <person name="Sanz C."/>
            <person name="Schackwitz W."/>
            <person name="Schmutz J."/>
            <person name="Shahriari M."/>
            <person name="Shelest E."/>
            <person name="Silva-Franco F."/>
            <person name="Soanes D."/>
            <person name="Syed K."/>
            <person name="Tagua V.G."/>
            <person name="Talbot N.J."/>
            <person name="Thon M."/>
            <person name="De vries R.P."/>
            <person name="Wiebenga A."/>
            <person name="Yadav J.S."/>
            <person name="Braun E.L."/>
            <person name="Baker S."/>
            <person name="Garre V."/>
            <person name="Horwitz B."/>
            <person name="Torres-Martinez S."/>
            <person name="Idnurm A."/>
            <person name="Herrera-Estrella A."/>
            <person name="Gabaldon T."/>
            <person name="Grigoriev I.V."/>
        </authorList>
    </citation>
    <scope>NUCLEOTIDE SEQUENCE [LARGE SCALE GENOMIC DNA]</scope>
    <source>
        <strain evidence="3">NRRL 1555(-)</strain>
    </source>
</reference>
<dbReference type="Gene3D" id="3.40.1360.10">
    <property type="match status" value="1"/>
</dbReference>
<dbReference type="STRING" id="763407.A0A167Q6T6"/>
<dbReference type="Proteomes" id="UP000077315">
    <property type="component" value="Unassembled WGS sequence"/>
</dbReference>
<dbReference type="SUPFAM" id="SSF56731">
    <property type="entry name" value="DNA primase core"/>
    <property type="match status" value="1"/>
</dbReference>
<dbReference type="PANTHER" id="PTHR12873">
    <property type="entry name" value="T7-LIKE MITOCHONDRIAL DNA HELICASE"/>
    <property type="match status" value="1"/>
</dbReference>
<dbReference type="CDD" id="cd01029">
    <property type="entry name" value="TOPRIM_primases"/>
    <property type="match status" value="1"/>
</dbReference>
<dbReference type="SUPFAM" id="SSF52540">
    <property type="entry name" value="P-loop containing nucleoside triphosphate hydrolases"/>
    <property type="match status" value="1"/>
</dbReference>
<dbReference type="OrthoDB" id="275278at2759"/>
<dbReference type="CDD" id="cd01122">
    <property type="entry name" value="Twinkle_C"/>
    <property type="match status" value="1"/>
</dbReference>
<evidence type="ECO:0000313" key="3">
    <source>
        <dbReference type="Proteomes" id="UP000077315"/>
    </source>
</evidence>
<feature type="domain" description="SF4 helicase" evidence="1">
    <location>
        <begin position="425"/>
        <end position="674"/>
    </location>
</feature>
<dbReference type="GO" id="GO:0003697">
    <property type="term" value="F:single-stranded DNA binding"/>
    <property type="evidence" value="ECO:0007669"/>
    <property type="project" value="InterPro"/>
</dbReference>
<dbReference type="GO" id="GO:0043139">
    <property type="term" value="F:5'-3' DNA helicase activity"/>
    <property type="evidence" value="ECO:0007669"/>
    <property type="project" value="InterPro"/>
</dbReference>
<evidence type="ECO:0000313" key="2">
    <source>
        <dbReference type="EMBL" id="OAD79174.1"/>
    </source>
</evidence>
<dbReference type="InterPro" id="IPR027417">
    <property type="entry name" value="P-loop_NTPase"/>
</dbReference>
<dbReference type="GeneID" id="28998982"/>
<proteinExistence type="predicted"/>
<accession>A0A167Q6T6</accession>
<dbReference type="GO" id="GO:0005524">
    <property type="term" value="F:ATP binding"/>
    <property type="evidence" value="ECO:0007669"/>
    <property type="project" value="InterPro"/>
</dbReference>
<dbReference type="AlphaFoldDB" id="A0A167Q6T6"/>
<dbReference type="InterPro" id="IPR007694">
    <property type="entry name" value="DNA_helicase_DnaB-like_C"/>
</dbReference>
<dbReference type="EMBL" id="KV440972">
    <property type="protein sequence ID" value="OAD79174.1"/>
    <property type="molecule type" value="Genomic_DNA"/>
</dbReference>
<keyword evidence="3" id="KW-1185">Reference proteome</keyword>
<dbReference type="Pfam" id="PF13481">
    <property type="entry name" value="AAA_25"/>
    <property type="match status" value="1"/>
</dbReference>
<organism evidence="2 3">
    <name type="scientific">Phycomyces blakesleeanus (strain ATCC 8743b / DSM 1359 / FGSC 10004 / NBRC 33097 / NRRL 1555)</name>
    <dbReference type="NCBI Taxonomy" id="763407"/>
    <lineage>
        <taxon>Eukaryota</taxon>
        <taxon>Fungi</taxon>
        <taxon>Fungi incertae sedis</taxon>
        <taxon>Mucoromycota</taxon>
        <taxon>Mucoromycotina</taxon>
        <taxon>Mucoromycetes</taxon>
        <taxon>Mucorales</taxon>
        <taxon>Phycomycetaceae</taxon>
        <taxon>Phycomyces</taxon>
    </lineage>
</organism>
<name>A0A167Q6T6_PHYB8</name>
<dbReference type="VEuPathDB" id="FungiDB:PHYBLDRAFT_179002"/>